<gene>
    <name evidence="1" type="ORF">UABAM_02928</name>
</gene>
<accession>A0A5S9IN37</accession>
<dbReference type="EMBL" id="AP019860">
    <property type="protein sequence ID" value="BBM84567.1"/>
    <property type="molecule type" value="Genomic_DNA"/>
</dbReference>
<dbReference type="AlphaFoldDB" id="A0A5S9IN37"/>
<evidence type="ECO:0000313" key="1">
    <source>
        <dbReference type="EMBL" id="BBM84567.1"/>
    </source>
</evidence>
<reference evidence="1 2" key="1">
    <citation type="submission" date="2019-08" db="EMBL/GenBank/DDBJ databases">
        <title>Complete genome sequence of Candidatus Uab amorphum.</title>
        <authorList>
            <person name="Shiratori T."/>
            <person name="Suzuki S."/>
            <person name="Kakizawa Y."/>
            <person name="Ishida K."/>
        </authorList>
    </citation>
    <scope>NUCLEOTIDE SEQUENCE [LARGE SCALE GENOMIC DNA]</scope>
    <source>
        <strain evidence="1 2">SRT547</strain>
    </source>
</reference>
<organism evidence="1 2">
    <name type="scientific">Uabimicrobium amorphum</name>
    <dbReference type="NCBI Taxonomy" id="2596890"/>
    <lineage>
        <taxon>Bacteria</taxon>
        <taxon>Pseudomonadati</taxon>
        <taxon>Planctomycetota</taxon>
        <taxon>Candidatus Uabimicrobiia</taxon>
        <taxon>Candidatus Uabimicrobiales</taxon>
        <taxon>Candidatus Uabimicrobiaceae</taxon>
        <taxon>Candidatus Uabimicrobium</taxon>
    </lineage>
</organism>
<evidence type="ECO:0000313" key="2">
    <source>
        <dbReference type="Proteomes" id="UP000326354"/>
    </source>
</evidence>
<dbReference type="Proteomes" id="UP000326354">
    <property type="component" value="Chromosome"/>
</dbReference>
<dbReference type="SUPFAM" id="SSF56281">
    <property type="entry name" value="Metallo-hydrolase/oxidoreductase"/>
    <property type="match status" value="2"/>
</dbReference>
<dbReference type="InterPro" id="IPR036866">
    <property type="entry name" value="RibonucZ/Hydroxyglut_hydro"/>
</dbReference>
<dbReference type="OrthoDB" id="9789133at2"/>
<proteinExistence type="predicted"/>
<keyword evidence="2" id="KW-1185">Reference proteome</keyword>
<evidence type="ECO:0008006" key="3">
    <source>
        <dbReference type="Google" id="ProtNLM"/>
    </source>
</evidence>
<protein>
    <recommendedName>
        <fullName evidence="3">Metallo-beta-lactamase domain-containing protein</fullName>
    </recommendedName>
</protein>
<dbReference type="RefSeq" id="WP_151968712.1">
    <property type="nucleotide sequence ID" value="NZ_AP019860.1"/>
</dbReference>
<name>A0A5S9IN37_UABAM</name>
<sequence length="494" mass="56391">MFMRITLVVLIVSITPLYAIRPGQTKKYRVWEGNTDRHYTSKNGLRAFTIWVGDDQTVVEAQWHEEVRGGYKWVLRGKARISGKHRRFSRTVYLRSRENFRLTVKGIRSSRGKRKICYYWIRCVDNPSPGVSMYNSKNLQDLRTWFKAGPYQYWYWGGCATWVMANPLDKQIFLFDGYVSKATIGGVRNFDYVKVERKRVARLVNLLRHFIGRGYKVESILTSHKHGDHLGDIPYILGGIKATTDSDFMRTGIALTGKAQKAKVSIVMSYDASFDPYYGKSGYDSNYLKPTRNDISMPTFHDRYTNAYNPRFSQINGQRFSVGTAYRFGKVMIRSYIWDHGNIADGGPGSRGGLRTLAYRITRVDGQKAASVFFTSGFCEDISFVSTLLLKFISCHHIILAWNGHEQTAQAAKVVNLLDHSPVKYNYIFANHTDNNSNPGGMTDERDEVIDMFGMLIEKGIIASDHGTITSRIKWLGQNRQVRLGAFSNRVGVD</sequence>
<dbReference type="KEGG" id="uam:UABAM_02928"/>